<evidence type="ECO:0000313" key="3">
    <source>
        <dbReference type="Proteomes" id="UP001066276"/>
    </source>
</evidence>
<evidence type="ECO:0000313" key="2">
    <source>
        <dbReference type="EMBL" id="KAJ1109884.1"/>
    </source>
</evidence>
<dbReference type="EMBL" id="JANPWB010000013">
    <property type="protein sequence ID" value="KAJ1109884.1"/>
    <property type="molecule type" value="Genomic_DNA"/>
</dbReference>
<evidence type="ECO:0000256" key="1">
    <source>
        <dbReference type="SAM" id="MobiDB-lite"/>
    </source>
</evidence>
<accession>A0AAV7N3R2</accession>
<dbReference type="AlphaFoldDB" id="A0AAV7N3R2"/>
<keyword evidence="3" id="KW-1185">Reference proteome</keyword>
<feature type="region of interest" description="Disordered" evidence="1">
    <location>
        <begin position="62"/>
        <end position="93"/>
    </location>
</feature>
<proteinExistence type="predicted"/>
<gene>
    <name evidence="2" type="ORF">NDU88_007241</name>
</gene>
<reference evidence="2" key="1">
    <citation type="journal article" date="2022" name="bioRxiv">
        <title>Sequencing and chromosome-scale assembly of the giantPleurodeles waltlgenome.</title>
        <authorList>
            <person name="Brown T."/>
            <person name="Elewa A."/>
            <person name="Iarovenko S."/>
            <person name="Subramanian E."/>
            <person name="Araus A.J."/>
            <person name="Petzold A."/>
            <person name="Susuki M."/>
            <person name="Suzuki K.-i.T."/>
            <person name="Hayashi T."/>
            <person name="Toyoda A."/>
            <person name="Oliveira C."/>
            <person name="Osipova E."/>
            <person name="Leigh N.D."/>
            <person name="Simon A."/>
            <person name="Yun M.H."/>
        </authorList>
    </citation>
    <scope>NUCLEOTIDE SEQUENCE</scope>
    <source>
        <strain evidence="2">20211129_DDA</strain>
        <tissue evidence="2">Liver</tissue>
    </source>
</reference>
<dbReference type="Proteomes" id="UP001066276">
    <property type="component" value="Chromosome 9"/>
</dbReference>
<comment type="caution">
    <text evidence="2">The sequence shown here is derived from an EMBL/GenBank/DDBJ whole genome shotgun (WGS) entry which is preliminary data.</text>
</comment>
<protein>
    <submittedName>
        <fullName evidence="2">Uncharacterized protein</fullName>
    </submittedName>
</protein>
<name>A0AAV7N3R2_PLEWA</name>
<sequence length="93" mass="9303">MNGTRKLLPVAGESEDALFTARGVCGCQREGDPMWGSSTAPGATVMLINVRQLLPGPACRAVSSASDPGAGAGGAPTGVQPGARLSAARVCHR</sequence>
<organism evidence="2 3">
    <name type="scientific">Pleurodeles waltl</name>
    <name type="common">Iberian ribbed newt</name>
    <dbReference type="NCBI Taxonomy" id="8319"/>
    <lineage>
        <taxon>Eukaryota</taxon>
        <taxon>Metazoa</taxon>
        <taxon>Chordata</taxon>
        <taxon>Craniata</taxon>
        <taxon>Vertebrata</taxon>
        <taxon>Euteleostomi</taxon>
        <taxon>Amphibia</taxon>
        <taxon>Batrachia</taxon>
        <taxon>Caudata</taxon>
        <taxon>Salamandroidea</taxon>
        <taxon>Salamandridae</taxon>
        <taxon>Pleurodelinae</taxon>
        <taxon>Pleurodeles</taxon>
    </lineage>
</organism>